<dbReference type="OrthoDB" id="342024at2759"/>
<dbReference type="SUPFAM" id="SSF52540">
    <property type="entry name" value="P-loop containing nucleoside triphosphate hydrolases"/>
    <property type="match status" value="1"/>
</dbReference>
<evidence type="ECO:0000313" key="5">
    <source>
        <dbReference type="EMBL" id="PNH09986.1"/>
    </source>
</evidence>
<proteinExistence type="predicted"/>
<organism evidence="5 6">
    <name type="scientific">Tetrabaena socialis</name>
    <dbReference type="NCBI Taxonomy" id="47790"/>
    <lineage>
        <taxon>Eukaryota</taxon>
        <taxon>Viridiplantae</taxon>
        <taxon>Chlorophyta</taxon>
        <taxon>core chlorophytes</taxon>
        <taxon>Chlorophyceae</taxon>
        <taxon>CS clade</taxon>
        <taxon>Chlamydomonadales</taxon>
        <taxon>Tetrabaenaceae</taxon>
        <taxon>Tetrabaena</taxon>
    </lineage>
</organism>
<dbReference type="GO" id="GO:0003924">
    <property type="term" value="F:GTPase activity"/>
    <property type="evidence" value="ECO:0007669"/>
    <property type="project" value="InterPro"/>
</dbReference>
<reference evidence="5 6" key="1">
    <citation type="journal article" date="2017" name="Mol. Biol. Evol.">
        <title>The 4-celled Tetrabaena socialis nuclear genome reveals the essential components for genetic control of cell number at the origin of multicellularity in the volvocine lineage.</title>
        <authorList>
            <person name="Featherston J."/>
            <person name="Arakaki Y."/>
            <person name="Hanschen E.R."/>
            <person name="Ferris P.J."/>
            <person name="Michod R.E."/>
            <person name="Olson B.J.S.C."/>
            <person name="Nozaki H."/>
            <person name="Durand P.M."/>
        </authorList>
    </citation>
    <scope>NUCLEOTIDE SEQUENCE [LARGE SCALE GENOMIC DNA]</scope>
    <source>
        <strain evidence="5 6">NIES-571</strain>
    </source>
</reference>
<protein>
    <submittedName>
        <fullName evidence="5">Eukaryotic peptide chain release factor GTP-binding subunit</fullName>
    </submittedName>
</protein>
<feature type="region of interest" description="Disordered" evidence="3">
    <location>
        <begin position="1"/>
        <end position="101"/>
    </location>
</feature>
<feature type="compositionally biased region" description="Pro residues" evidence="3">
    <location>
        <begin position="34"/>
        <end position="55"/>
    </location>
</feature>
<dbReference type="Gene3D" id="2.40.30.10">
    <property type="entry name" value="Translation factors"/>
    <property type="match status" value="1"/>
</dbReference>
<evidence type="ECO:0000313" key="6">
    <source>
        <dbReference type="Proteomes" id="UP000236333"/>
    </source>
</evidence>
<dbReference type="InterPro" id="IPR009001">
    <property type="entry name" value="Transl_elong_EF1A/Init_IF2_C"/>
</dbReference>
<dbReference type="EMBL" id="PGGS01000071">
    <property type="protein sequence ID" value="PNH09986.1"/>
    <property type="molecule type" value="Genomic_DNA"/>
</dbReference>
<comment type="caution">
    <text evidence="5">The sequence shown here is derived from an EMBL/GenBank/DDBJ whole genome shotgun (WGS) entry which is preliminary data.</text>
</comment>
<sequence length="265" mass="27882">MADSWEDSAPSPTLNPGAMMFVPGKGFVPASSVAPPPPPPPPPAPKVEEPAPAPVEEPAAPAQQEDEAEPVPLPLTPEPEPEPTPEPAPAPAPEPEPAAAAPVPEPVAVVDEPVAPLDESALMKAYQESLVEEPRDHLNIVFIGHIDAGKSTLAGQILFLTGGVDKRTIEKYERAGFQAALPVGGDGGRRSAAMSKLIAEIDPRTKEQKKAKYIKSGGICIVRITVDKPICIESFGDVPSLGRFTLRDEGRTIAIGKVVKLPKTH</sequence>
<dbReference type="PANTHER" id="PTHR23115">
    <property type="entry name" value="TRANSLATION FACTOR"/>
    <property type="match status" value="1"/>
</dbReference>
<evidence type="ECO:0000259" key="4">
    <source>
        <dbReference type="Pfam" id="PF22594"/>
    </source>
</evidence>
<dbReference type="GO" id="GO:0005525">
    <property type="term" value="F:GTP binding"/>
    <property type="evidence" value="ECO:0007669"/>
    <property type="project" value="UniProtKB-KW"/>
</dbReference>
<keyword evidence="6" id="KW-1185">Reference proteome</keyword>
<evidence type="ECO:0000256" key="3">
    <source>
        <dbReference type="SAM" id="MobiDB-lite"/>
    </source>
</evidence>
<dbReference type="AlphaFoldDB" id="A0A2J8ABU4"/>
<dbReference type="Proteomes" id="UP000236333">
    <property type="component" value="Unassembled WGS sequence"/>
</dbReference>
<evidence type="ECO:0000256" key="2">
    <source>
        <dbReference type="ARBA" id="ARBA00023134"/>
    </source>
</evidence>
<dbReference type="SUPFAM" id="SSF50465">
    <property type="entry name" value="EF-Tu/eEF-1alpha/eIF2-gamma C-terminal domain"/>
    <property type="match status" value="1"/>
</dbReference>
<feature type="domain" description="GTP-eEF1A C-terminal" evidence="4">
    <location>
        <begin position="191"/>
        <end position="258"/>
    </location>
</feature>
<dbReference type="InterPro" id="IPR050100">
    <property type="entry name" value="TRAFAC_GTPase_members"/>
</dbReference>
<gene>
    <name evidence="5" type="ORF">TSOC_003346</name>
</gene>
<evidence type="ECO:0000256" key="1">
    <source>
        <dbReference type="ARBA" id="ARBA00022741"/>
    </source>
</evidence>
<dbReference type="InterPro" id="IPR027417">
    <property type="entry name" value="P-loop_NTPase"/>
</dbReference>
<feature type="compositionally biased region" description="Pro residues" evidence="3">
    <location>
        <begin position="71"/>
        <end position="96"/>
    </location>
</feature>
<keyword evidence="1" id="KW-0547">Nucleotide-binding</keyword>
<dbReference type="InterPro" id="IPR054696">
    <property type="entry name" value="GTP-eEF1A_C"/>
</dbReference>
<dbReference type="Pfam" id="PF22594">
    <property type="entry name" value="GTP-eEF1A_C"/>
    <property type="match status" value="1"/>
</dbReference>
<name>A0A2J8ABU4_9CHLO</name>
<keyword evidence="2" id="KW-0342">GTP-binding</keyword>
<accession>A0A2J8ABU4</accession>